<organism evidence="1 2">
    <name type="scientific">Panicum virgatum</name>
    <name type="common">Blackwell switchgrass</name>
    <dbReference type="NCBI Taxonomy" id="38727"/>
    <lineage>
        <taxon>Eukaryota</taxon>
        <taxon>Viridiplantae</taxon>
        <taxon>Streptophyta</taxon>
        <taxon>Embryophyta</taxon>
        <taxon>Tracheophyta</taxon>
        <taxon>Spermatophyta</taxon>
        <taxon>Magnoliopsida</taxon>
        <taxon>Liliopsida</taxon>
        <taxon>Poales</taxon>
        <taxon>Poaceae</taxon>
        <taxon>PACMAD clade</taxon>
        <taxon>Panicoideae</taxon>
        <taxon>Panicodae</taxon>
        <taxon>Paniceae</taxon>
        <taxon>Panicinae</taxon>
        <taxon>Panicum</taxon>
        <taxon>Panicum sect. Hiantes</taxon>
    </lineage>
</organism>
<name>A0A8T0NPU0_PANVG</name>
<dbReference type="EMBL" id="CM029053">
    <property type="protein sequence ID" value="KAG2551283.1"/>
    <property type="molecule type" value="Genomic_DNA"/>
</dbReference>
<protein>
    <submittedName>
        <fullName evidence="1">Uncharacterized protein</fullName>
    </submittedName>
</protein>
<dbReference type="AlphaFoldDB" id="A0A8T0NPU0"/>
<sequence length="49" mass="5597">MESSFSLCFTSSWRATHTVLKHRRDVLITRDSICYLGIKDGPQDCLVLP</sequence>
<evidence type="ECO:0000313" key="1">
    <source>
        <dbReference type="EMBL" id="KAG2551283.1"/>
    </source>
</evidence>
<proteinExistence type="predicted"/>
<comment type="caution">
    <text evidence="1">The sequence shown here is derived from an EMBL/GenBank/DDBJ whole genome shotgun (WGS) entry which is preliminary data.</text>
</comment>
<reference evidence="1" key="1">
    <citation type="submission" date="2020-05" db="EMBL/GenBank/DDBJ databases">
        <title>WGS assembly of Panicum virgatum.</title>
        <authorList>
            <person name="Lovell J.T."/>
            <person name="Jenkins J."/>
            <person name="Shu S."/>
            <person name="Juenger T.E."/>
            <person name="Schmutz J."/>
        </authorList>
    </citation>
    <scope>NUCLEOTIDE SEQUENCE</scope>
    <source>
        <strain evidence="1">AP13</strain>
    </source>
</reference>
<evidence type="ECO:0000313" key="2">
    <source>
        <dbReference type="Proteomes" id="UP000823388"/>
    </source>
</evidence>
<dbReference type="Proteomes" id="UP000823388">
    <property type="component" value="Chromosome 9K"/>
</dbReference>
<gene>
    <name evidence="1" type="ORF">PVAP13_9KG389301</name>
</gene>
<accession>A0A8T0NPU0</accession>
<keyword evidence="2" id="KW-1185">Reference proteome</keyword>